<dbReference type="Proteomes" id="UP001500200">
    <property type="component" value="Unassembled WGS sequence"/>
</dbReference>
<gene>
    <name evidence="3" type="ORF">GCM10023346_37640</name>
</gene>
<dbReference type="NCBIfam" id="TIGR01451">
    <property type="entry name" value="B_ant_repeat"/>
    <property type="match status" value="1"/>
</dbReference>
<accession>A0ABP9SP94</accession>
<dbReference type="PANTHER" id="PTHR19328:SF13">
    <property type="entry name" value="HIPL1 PROTEIN"/>
    <property type="match status" value="1"/>
</dbReference>
<dbReference type="Gene3D" id="2.60.120.200">
    <property type="match status" value="2"/>
</dbReference>
<proteinExistence type="predicted"/>
<dbReference type="Gene3D" id="2.120.10.30">
    <property type="entry name" value="TolB, C-terminal domain"/>
    <property type="match status" value="1"/>
</dbReference>
<dbReference type="PROSITE" id="PS50093">
    <property type="entry name" value="PKD"/>
    <property type="match status" value="1"/>
</dbReference>
<name>A0ABP9SP94_9MICC</name>
<sequence length="1177" mass="120951">MALALLNGFALPASAAGAVSITVTSNPSPVATGQSLAYTITVVNTGGSAASAATITDTLTGVAGGNGGAPALSTNLGSCAYNTGQVTCTAASLAAGQVWAVTIAAQVTVAAGMPLSDTATVTGTESSTQFSASATTSTTVSQNLPPGFAQTQLAHGLSKPVALAFAPNGDIYVGEQGGTILIYRNGAVLANPVVKLPNVDSSGESGLLGLAFDPNFSTNGYLYLSYTVSTTNSAGTVQPFAQLSRFTVVNDTINPSSETVYYRGNQTQNLHHPGNDLKIGPDGKLWWSVGDNVPAISNAQTLTNIYGKILRFNRDGTIPADNPFVNVPNAVKAIYAYGLRNPFRLTFLPNGKAMTEDTGSSYWEELNTIQPGGNYGWDFYEGDCGSCGAINPAYAYGHYETDGAASAIAAYTGSAFPQQYNHVVFFGDYGRRNIEAVTFDPTYQTETSDTVFDSAAGTIADLAEGPDGNLYFVSVFEGTFTKISAVGPFPPTASVTATPNAGAAPLQVQFSGTGSSDPYGLPLSYSWNFGDGSAVSTAASPSHSYASNGTYTVTLTVNNGSQTGVASTQVVVGHTPPSASISAPGTYNAGDTVSFSGAASDAADGTLPAYDYSWKVDFYANGVAQPSYTADVAHPFYGPTSGITSGSFQIPTDPSQTPSTFYRITLSVTDSLGIQTVVTKDLHPNLTTLSATANVAGAGYAIDGKWQTGPYSSQDVVGVKHVLAGMALVQTTAGTRYRFAGWADGSALTDAITSPAGGATYTANYAAVSAALPSSWQSVDVGSPLMAGAADTATDSAGNQTFYLDGAGADVYGANDQFHYVYQTLSGDATIVARVRYQSNSSPWAKAGVMIKQSPTAGAAFVDALVTPDVSPNTPNVNGVGCDADGCLSPLPPVTPAMGYGARMQYSGSHSATPKTYPAGYSNPNKWLKLQRAGDTFTSWISSDGVSWSQIGIATVSMSGPVTIGLFTTSHNIGQYSTAAFDDVRITAAAPPPPPAPLPSPWADGDVGSPAIAGSASYSNGVFTVNGAGADIYGTNDQFNYAYQPVNGNGTLIARVTSQSNTSSNAKAGVMFKQSTTAGSSYFLISVAPGGGIKVQYNFNSSVGGGTYTFPNVWMKLTRSAGMFTAYVSADGSTWSQVVSKAITITDPATFGLFECSHNTSALGTATFDNVSYTPGP</sequence>
<dbReference type="InterPro" id="IPR013783">
    <property type="entry name" value="Ig-like_fold"/>
</dbReference>
<dbReference type="SMART" id="SM00089">
    <property type="entry name" value="PKD"/>
    <property type="match status" value="1"/>
</dbReference>
<keyword evidence="1" id="KW-0732">Signal</keyword>
<evidence type="ECO:0000256" key="1">
    <source>
        <dbReference type="SAM" id="SignalP"/>
    </source>
</evidence>
<dbReference type="SUPFAM" id="SSF49899">
    <property type="entry name" value="Concanavalin A-like lectins/glucanases"/>
    <property type="match status" value="1"/>
</dbReference>
<dbReference type="Pfam" id="PF07995">
    <property type="entry name" value="GSDH"/>
    <property type="match status" value="1"/>
</dbReference>
<dbReference type="Pfam" id="PF18911">
    <property type="entry name" value="PKD_4"/>
    <property type="match status" value="1"/>
</dbReference>
<dbReference type="InterPro" id="IPR011041">
    <property type="entry name" value="Quinoprot_gluc/sorb_DH_b-prop"/>
</dbReference>
<reference evidence="4" key="1">
    <citation type="journal article" date="2019" name="Int. J. Syst. Evol. Microbiol.">
        <title>The Global Catalogue of Microorganisms (GCM) 10K type strain sequencing project: providing services to taxonomists for standard genome sequencing and annotation.</title>
        <authorList>
            <consortium name="The Broad Institute Genomics Platform"/>
            <consortium name="The Broad Institute Genome Sequencing Center for Infectious Disease"/>
            <person name="Wu L."/>
            <person name="Ma J."/>
        </authorList>
    </citation>
    <scope>NUCLEOTIDE SEQUENCE [LARGE SCALE GENOMIC DNA]</scope>
    <source>
        <strain evidence="4">JCM 18514</strain>
    </source>
</reference>
<protein>
    <recommendedName>
        <fullName evidence="2">PKD domain-containing protein</fullName>
    </recommendedName>
</protein>
<feature type="signal peptide" evidence="1">
    <location>
        <begin position="1"/>
        <end position="15"/>
    </location>
</feature>
<evidence type="ECO:0000259" key="2">
    <source>
        <dbReference type="PROSITE" id="PS50093"/>
    </source>
</evidence>
<evidence type="ECO:0000313" key="3">
    <source>
        <dbReference type="EMBL" id="GAA5198998.1"/>
    </source>
</evidence>
<dbReference type="InterPro" id="IPR035986">
    <property type="entry name" value="PKD_dom_sf"/>
</dbReference>
<feature type="domain" description="PKD" evidence="2">
    <location>
        <begin position="491"/>
        <end position="572"/>
    </location>
</feature>
<dbReference type="SUPFAM" id="SSF50952">
    <property type="entry name" value="Soluble quinoprotein glucose dehydrogenase"/>
    <property type="match status" value="1"/>
</dbReference>
<dbReference type="Gene3D" id="2.60.40.10">
    <property type="entry name" value="Immunoglobulins"/>
    <property type="match status" value="1"/>
</dbReference>
<dbReference type="InterPro" id="IPR013320">
    <property type="entry name" value="ConA-like_dom_sf"/>
</dbReference>
<dbReference type="InterPro" id="IPR012938">
    <property type="entry name" value="Glc/Sorbosone_DH"/>
</dbReference>
<keyword evidence="4" id="KW-1185">Reference proteome</keyword>
<dbReference type="EMBL" id="BAABKK010000027">
    <property type="protein sequence ID" value="GAA5198998.1"/>
    <property type="molecule type" value="Genomic_DNA"/>
</dbReference>
<comment type="caution">
    <text evidence="3">The sequence shown here is derived from an EMBL/GenBank/DDBJ whole genome shotgun (WGS) entry which is preliminary data.</text>
</comment>
<dbReference type="InterPro" id="IPR000601">
    <property type="entry name" value="PKD_dom"/>
</dbReference>
<dbReference type="InterPro" id="IPR001434">
    <property type="entry name" value="OmcB-like_DUF11"/>
</dbReference>
<dbReference type="CDD" id="cd00146">
    <property type="entry name" value="PKD"/>
    <property type="match status" value="1"/>
</dbReference>
<evidence type="ECO:0000313" key="4">
    <source>
        <dbReference type="Proteomes" id="UP001500200"/>
    </source>
</evidence>
<dbReference type="InterPro" id="IPR011042">
    <property type="entry name" value="6-blade_b-propeller_TolB-like"/>
</dbReference>
<dbReference type="Pfam" id="PF01345">
    <property type="entry name" value="DUF11"/>
    <property type="match status" value="1"/>
</dbReference>
<dbReference type="PANTHER" id="PTHR19328">
    <property type="entry name" value="HEDGEHOG-INTERACTING PROTEIN"/>
    <property type="match status" value="1"/>
</dbReference>
<feature type="chain" id="PRO_5045162296" description="PKD domain-containing protein" evidence="1">
    <location>
        <begin position="16"/>
        <end position="1177"/>
    </location>
</feature>
<dbReference type="InterPro" id="IPR022409">
    <property type="entry name" value="PKD/Chitinase_dom"/>
</dbReference>
<dbReference type="SUPFAM" id="SSF49299">
    <property type="entry name" value="PKD domain"/>
    <property type="match status" value="1"/>
</dbReference>
<organism evidence="3 4">
    <name type="scientific">Arthrobacter gyeryongensis</name>
    <dbReference type="NCBI Taxonomy" id="1650592"/>
    <lineage>
        <taxon>Bacteria</taxon>
        <taxon>Bacillati</taxon>
        <taxon>Actinomycetota</taxon>
        <taxon>Actinomycetes</taxon>
        <taxon>Micrococcales</taxon>
        <taxon>Micrococcaceae</taxon>
        <taxon>Arthrobacter</taxon>
    </lineage>
</organism>
<dbReference type="InterPro" id="IPR047589">
    <property type="entry name" value="DUF11_rpt"/>
</dbReference>